<evidence type="ECO:0000313" key="1">
    <source>
        <dbReference type="EMBL" id="STM58187.1"/>
    </source>
</evidence>
<gene>
    <name evidence="1" type="ORF">NCTC10429_04792</name>
</gene>
<dbReference type="Proteomes" id="UP000254088">
    <property type="component" value="Unassembled WGS sequence"/>
</dbReference>
<name>A0A377E3Q5_ECOLX</name>
<sequence length="327" mass="34502">MKYHIGKSGRAIHWWTGHEWRYAHFRYGYPAATLAEGYISVDTLVVGAGDYTWKGRNYQVNGTGDVLIDVPKPWNDPMANNPLTTLNLLEHDDSHVGVQLVKAQTVIGSGGSLTLRDLQGDEVEADKTLHIAQNGTVVAEGDYGFRLTTAPGDGLYVNYGLKALNIHGGQKLTLAEHGGAYGATADMSAKIGGEGDLAINTVRQVSLSNGQNDYQGATYVQMGTLRTDADGALGNTRELNISNAAIVDLNGSTQTVETFTGQMGSTVLFKEGALTVNKGGISQGELTGGGNLNVTGGTLAIEGLNARYNALTSISPNAEVSLDNTQG</sequence>
<accession>A0A377E3Q5</accession>
<dbReference type="AlphaFoldDB" id="A0A377E3Q5"/>
<reference evidence="1 2" key="1">
    <citation type="submission" date="2018-06" db="EMBL/GenBank/DDBJ databases">
        <authorList>
            <consortium name="Pathogen Informatics"/>
            <person name="Doyle S."/>
        </authorList>
    </citation>
    <scope>NUCLEOTIDE SEQUENCE [LARGE SCALE GENOMIC DNA]</scope>
    <source>
        <strain evidence="1 2">NCTC10429</strain>
    </source>
</reference>
<evidence type="ECO:0000313" key="2">
    <source>
        <dbReference type="Proteomes" id="UP000254088"/>
    </source>
</evidence>
<keyword evidence="1" id="KW-0449">Lipoprotein</keyword>
<proteinExistence type="predicted"/>
<protein>
    <submittedName>
        <fullName evidence="1">Lipoprotein/autotransporter domain-containing protein</fullName>
    </submittedName>
</protein>
<organism evidence="1 2">
    <name type="scientific">Escherichia coli</name>
    <dbReference type="NCBI Taxonomy" id="562"/>
    <lineage>
        <taxon>Bacteria</taxon>
        <taxon>Pseudomonadati</taxon>
        <taxon>Pseudomonadota</taxon>
        <taxon>Gammaproteobacteria</taxon>
        <taxon>Enterobacterales</taxon>
        <taxon>Enterobacteriaceae</taxon>
        <taxon>Escherichia</taxon>
    </lineage>
</organism>
<dbReference type="EMBL" id="UGEX01000003">
    <property type="protein sequence ID" value="STM58187.1"/>
    <property type="molecule type" value="Genomic_DNA"/>
</dbReference>